<evidence type="ECO:0000313" key="3">
    <source>
        <dbReference type="Proteomes" id="UP000299102"/>
    </source>
</evidence>
<proteinExistence type="predicted"/>
<dbReference type="AlphaFoldDB" id="A0A4C1TC50"/>
<keyword evidence="3" id="KW-1185">Reference proteome</keyword>
<accession>A0A4C1TC50</accession>
<reference evidence="2 3" key="1">
    <citation type="journal article" date="2019" name="Commun. Biol.">
        <title>The bagworm genome reveals a unique fibroin gene that provides high tensile strength.</title>
        <authorList>
            <person name="Kono N."/>
            <person name="Nakamura H."/>
            <person name="Ohtoshi R."/>
            <person name="Tomita M."/>
            <person name="Numata K."/>
            <person name="Arakawa K."/>
        </authorList>
    </citation>
    <scope>NUCLEOTIDE SEQUENCE [LARGE SCALE GENOMIC DNA]</scope>
</reference>
<dbReference type="OrthoDB" id="8068996at2759"/>
<evidence type="ECO:0000256" key="1">
    <source>
        <dbReference type="SAM" id="MobiDB-lite"/>
    </source>
</evidence>
<gene>
    <name evidence="2" type="ORF">EVAR_69715_1</name>
</gene>
<dbReference type="Proteomes" id="UP000299102">
    <property type="component" value="Unassembled WGS sequence"/>
</dbReference>
<protein>
    <submittedName>
        <fullName evidence="2">Uncharacterized protein</fullName>
    </submittedName>
</protein>
<comment type="caution">
    <text evidence="2">The sequence shown here is derived from an EMBL/GenBank/DDBJ whole genome shotgun (WGS) entry which is preliminary data.</text>
</comment>
<sequence>MAKVYRWLIKQFIGWCLNLVDNLLELVVGLLDALLLGMHNQHSNGGSQSSFPNMPGSGDDIDSLINAPIRINALVNVLSTLKQELQQAMQPGSVIPSLPGPSTSQGSTGKSGGLLGSLLGSSGGFGTGGNKGSSTGGISQGNKPNEICFDVPLNQSSMMQGGNNNPVNSLINLPENAWAQQTHSNAPPALVMRRICIPGVQPPVPAPIPIQTTTTARPIVQPKIPRCFRRTCAKWHHTVDYDCTHNPNEYPKYAITSNEQSY</sequence>
<evidence type="ECO:0000313" key="2">
    <source>
        <dbReference type="EMBL" id="GBP11018.1"/>
    </source>
</evidence>
<name>A0A4C1TC50_EUMVA</name>
<feature type="region of interest" description="Disordered" evidence="1">
    <location>
        <begin position="92"/>
        <end position="111"/>
    </location>
</feature>
<dbReference type="EMBL" id="BGZK01004810">
    <property type="protein sequence ID" value="GBP11018.1"/>
    <property type="molecule type" value="Genomic_DNA"/>
</dbReference>
<organism evidence="2 3">
    <name type="scientific">Eumeta variegata</name>
    <name type="common">Bagworm moth</name>
    <name type="synonym">Eumeta japonica</name>
    <dbReference type="NCBI Taxonomy" id="151549"/>
    <lineage>
        <taxon>Eukaryota</taxon>
        <taxon>Metazoa</taxon>
        <taxon>Ecdysozoa</taxon>
        <taxon>Arthropoda</taxon>
        <taxon>Hexapoda</taxon>
        <taxon>Insecta</taxon>
        <taxon>Pterygota</taxon>
        <taxon>Neoptera</taxon>
        <taxon>Endopterygota</taxon>
        <taxon>Lepidoptera</taxon>
        <taxon>Glossata</taxon>
        <taxon>Ditrysia</taxon>
        <taxon>Tineoidea</taxon>
        <taxon>Psychidae</taxon>
        <taxon>Oiketicinae</taxon>
        <taxon>Eumeta</taxon>
    </lineage>
</organism>